<evidence type="ECO:0000313" key="3">
    <source>
        <dbReference type="Proteomes" id="UP000186817"/>
    </source>
</evidence>
<comment type="caution">
    <text evidence="2">The sequence shown here is derived from an EMBL/GenBank/DDBJ whole genome shotgun (WGS) entry which is preliminary data.</text>
</comment>
<dbReference type="AlphaFoldDB" id="A0A1Q9ENX2"/>
<feature type="region of interest" description="Disordered" evidence="1">
    <location>
        <begin position="66"/>
        <end position="142"/>
    </location>
</feature>
<evidence type="ECO:0000313" key="2">
    <source>
        <dbReference type="EMBL" id="OLQ09081.1"/>
    </source>
</evidence>
<evidence type="ECO:0000256" key="1">
    <source>
        <dbReference type="SAM" id="MobiDB-lite"/>
    </source>
</evidence>
<reference evidence="2 3" key="1">
    <citation type="submission" date="2016-02" db="EMBL/GenBank/DDBJ databases">
        <title>Genome analysis of coral dinoflagellate symbionts highlights evolutionary adaptations to a symbiotic lifestyle.</title>
        <authorList>
            <person name="Aranda M."/>
            <person name="Li Y."/>
            <person name="Liew Y.J."/>
            <person name="Baumgarten S."/>
            <person name="Simakov O."/>
            <person name="Wilson M."/>
            <person name="Piel J."/>
            <person name="Ashoor H."/>
            <person name="Bougouffa S."/>
            <person name="Bajic V.B."/>
            <person name="Ryu T."/>
            <person name="Ravasi T."/>
            <person name="Bayer T."/>
            <person name="Micklem G."/>
            <person name="Kim H."/>
            <person name="Bhak J."/>
            <person name="Lajeunesse T.C."/>
            <person name="Voolstra C.R."/>
        </authorList>
    </citation>
    <scope>NUCLEOTIDE SEQUENCE [LARGE SCALE GENOMIC DNA]</scope>
    <source>
        <strain evidence="2 3">CCMP2467</strain>
    </source>
</reference>
<dbReference type="EMBL" id="LSRX01000104">
    <property type="protein sequence ID" value="OLQ09081.1"/>
    <property type="molecule type" value="Genomic_DNA"/>
</dbReference>
<dbReference type="Proteomes" id="UP000186817">
    <property type="component" value="Unassembled WGS sequence"/>
</dbReference>
<sequence length="142" mass="16089">MDKDPMDKKFALKGMLDKLNDVQLDKLIAIWKPEKDAETGEYILGFESLSEEDRSRFRKIVEDLIAEEPKAEAPTNTEAAAQPKPEEQPKPETRADQVPPAAQPAPQESQQPAPPPMSQEEEEKQKSEAAVEEMLREFDSWI</sequence>
<feature type="compositionally biased region" description="Basic and acidic residues" evidence="1">
    <location>
        <begin position="123"/>
        <end position="142"/>
    </location>
</feature>
<name>A0A1Q9ENX2_SYMMI</name>
<gene>
    <name evidence="2" type="ORF">AK812_SmicGene7364</name>
</gene>
<proteinExistence type="predicted"/>
<protein>
    <submittedName>
        <fullName evidence="2">Uncharacterized protein</fullName>
    </submittedName>
</protein>
<accession>A0A1Q9ENX2</accession>
<organism evidence="2 3">
    <name type="scientific">Symbiodinium microadriaticum</name>
    <name type="common">Dinoflagellate</name>
    <name type="synonym">Zooxanthella microadriatica</name>
    <dbReference type="NCBI Taxonomy" id="2951"/>
    <lineage>
        <taxon>Eukaryota</taxon>
        <taxon>Sar</taxon>
        <taxon>Alveolata</taxon>
        <taxon>Dinophyceae</taxon>
        <taxon>Suessiales</taxon>
        <taxon>Symbiodiniaceae</taxon>
        <taxon>Symbiodinium</taxon>
    </lineage>
</organism>
<feature type="compositionally biased region" description="Basic and acidic residues" evidence="1">
    <location>
        <begin position="84"/>
        <end position="95"/>
    </location>
</feature>
<keyword evidence="3" id="KW-1185">Reference proteome</keyword>